<gene>
    <name evidence="3" type="ORF">K505DRAFT_361675</name>
</gene>
<dbReference type="SUPFAM" id="SSF49344">
    <property type="entry name" value="CBD9-like"/>
    <property type="match status" value="1"/>
</dbReference>
<dbReference type="Proteomes" id="UP000799757">
    <property type="component" value="Unassembled WGS sequence"/>
</dbReference>
<feature type="chain" id="PRO_5025621046" evidence="1">
    <location>
        <begin position="20"/>
        <end position="224"/>
    </location>
</feature>
<organism evidence="3 4">
    <name type="scientific">Melanomma pulvis-pyrius CBS 109.77</name>
    <dbReference type="NCBI Taxonomy" id="1314802"/>
    <lineage>
        <taxon>Eukaryota</taxon>
        <taxon>Fungi</taxon>
        <taxon>Dikarya</taxon>
        <taxon>Ascomycota</taxon>
        <taxon>Pezizomycotina</taxon>
        <taxon>Dothideomycetes</taxon>
        <taxon>Pleosporomycetidae</taxon>
        <taxon>Pleosporales</taxon>
        <taxon>Melanommataceae</taxon>
        <taxon>Melanomma</taxon>
    </lineage>
</organism>
<sequence>MRCAFGIVWAASLLGISLGRPSDVVARDSALAYYDPETGFTFSEFKAAYSLSANIVYRVAVPSNVPSGTPYDIVLQIVAPTQVGWAGLAWGGTMPKNPLTVGWANGQKPLVSSRYATGHTMPAAYTGATYRQLTTGNRVNGTHWQLTTQCTGCTSFTGANGAVRLNPTGSNRFAFAYAASKPSSPSSNTSSFGMHDVFNYWSHDFSVGQNPDFASLVVKNGGTA</sequence>
<protein>
    <submittedName>
        <fullName evidence="3">Iron reductase domain protein</fullName>
    </submittedName>
</protein>
<evidence type="ECO:0000259" key="2">
    <source>
        <dbReference type="Pfam" id="PF16010"/>
    </source>
</evidence>
<keyword evidence="4" id="KW-1185">Reference proteome</keyword>
<dbReference type="CDD" id="cd09630">
    <property type="entry name" value="CDH_like_cytochrome"/>
    <property type="match status" value="1"/>
</dbReference>
<keyword evidence="1" id="KW-0732">Signal</keyword>
<dbReference type="AlphaFoldDB" id="A0A6A6XBY4"/>
<reference evidence="3" key="1">
    <citation type="journal article" date="2020" name="Stud. Mycol.">
        <title>101 Dothideomycetes genomes: a test case for predicting lifestyles and emergence of pathogens.</title>
        <authorList>
            <person name="Haridas S."/>
            <person name="Albert R."/>
            <person name="Binder M."/>
            <person name="Bloem J."/>
            <person name="Labutti K."/>
            <person name="Salamov A."/>
            <person name="Andreopoulos B."/>
            <person name="Baker S."/>
            <person name="Barry K."/>
            <person name="Bills G."/>
            <person name="Bluhm B."/>
            <person name="Cannon C."/>
            <person name="Castanera R."/>
            <person name="Culley D."/>
            <person name="Daum C."/>
            <person name="Ezra D."/>
            <person name="Gonzalez J."/>
            <person name="Henrissat B."/>
            <person name="Kuo A."/>
            <person name="Liang C."/>
            <person name="Lipzen A."/>
            <person name="Lutzoni F."/>
            <person name="Magnuson J."/>
            <person name="Mondo S."/>
            <person name="Nolan M."/>
            <person name="Ohm R."/>
            <person name="Pangilinan J."/>
            <person name="Park H.-J."/>
            <person name="Ramirez L."/>
            <person name="Alfaro M."/>
            <person name="Sun H."/>
            <person name="Tritt A."/>
            <person name="Yoshinaga Y."/>
            <person name="Zwiers L.-H."/>
            <person name="Turgeon B."/>
            <person name="Goodwin S."/>
            <person name="Spatafora J."/>
            <person name="Crous P."/>
            <person name="Grigoriev I."/>
        </authorList>
    </citation>
    <scope>NUCLEOTIDE SEQUENCE</scope>
    <source>
        <strain evidence="3">CBS 109.77</strain>
    </source>
</reference>
<evidence type="ECO:0000313" key="3">
    <source>
        <dbReference type="EMBL" id="KAF2793791.1"/>
    </source>
</evidence>
<dbReference type="PANTHER" id="PTHR47797">
    <property type="entry name" value="DEHYDROGENASE, PUTATIVE (AFU_ORTHOLOGUE AFUA_8G05805)-RELATED"/>
    <property type="match status" value="1"/>
</dbReference>
<proteinExistence type="predicted"/>
<dbReference type="Pfam" id="PF16010">
    <property type="entry name" value="CDH-cyt"/>
    <property type="match status" value="1"/>
</dbReference>
<accession>A0A6A6XBY4</accession>
<dbReference type="InterPro" id="IPR015920">
    <property type="entry name" value="Cellobiose_DH-like_cyt"/>
</dbReference>
<evidence type="ECO:0000313" key="4">
    <source>
        <dbReference type="Proteomes" id="UP000799757"/>
    </source>
</evidence>
<evidence type="ECO:0000256" key="1">
    <source>
        <dbReference type="SAM" id="SignalP"/>
    </source>
</evidence>
<feature type="signal peptide" evidence="1">
    <location>
        <begin position="1"/>
        <end position="19"/>
    </location>
</feature>
<dbReference type="PANTHER" id="PTHR47797:SF5">
    <property type="entry name" value="CELLOBIOSE DEHYDROGENASE CYTOCHROME DOMAIN-CONTAINING PROTEIN"/>
    <property type="match status" value="1"/>
</dbReference>
<feature type="domain" description="Cellobiose dehydrogenase-like cytochrome" evidence="2">
    <location>
        <begin position="33"/>
        <end position="214"/>
    </location>
</feature>
<dbReference type="Gene3D" id="2.60.40.1210">
    <property type="entry name" value="Cellobiose dehydrogenase, cytochrome domain"/>
    <property type="match status" value="1"/>
</dbReference>
<dbReference type="EMBL" id="MU001914">
    <property type="protein sequence ID" value="KAF2793791.1"/>
    <property type="molecule type" value="Genomic_DNA"/>
</dbReference>
<name>A0A6A6XBY4_9PLEO</name>
<dbReference type="OrthoDB" id="413885at2759"/>